<keyword evidence="5 8" id="KW-0418">Kinase</keyword>
<dbReference type="GO" id="GO:0005886">
    <property type="term" value="C:plasma membrane"/>
    <property type="evidence" value="ECO:0007669"/>
    <property type="project" value="UniProtKB-SubCell"/>
</dbReference>
<dbReference type="Gene3D" id="3.30.565.10">
    <property type="entry name" value="Histidine kinase-like ATPase, C-terminal domain"/>
    <property type="match status" value="1"/>
</dbReference>
<evidence type="ECO:0000256" key="3">
    <source>
        <dbReference type="ARBA" id="ARBA00022553"/>
    </source>
</evidence>
<dbReference type="SUPFAM" id="SSF55874">
    <property type="entry name" value="ATPase domain of HSP90 chaperone/DNA topoisomerase II/histidine kinase"/>
    <property type="match status" value="1"/>
</dbReference>
<evidence type="ECO:0000256" key="2">
    <source>
        <dbReference type="ARBA" id="ARBA00022475"/>
    </source>
</evidence>
<comment type="caution">
    <text evidence="8">The sequence shown here is derived from an EMBL/GenBank/DDBJ whole genome shotgun (WGS) entry which is preliminary data.</text>
</comment>
<keyword evidence="3" id="KW-0597">Phosphoprotein</keyword>
<protein>
    <submittedName>
        <fullName evidence="8">Sensor histidine kinase</fullName>
    </submittedName>
</protein>
<dbReference type="GO" id="GO:0000155">
    <property type="term" value="F:phosphorelay sensor kinase activity"/>
    <property type="evidence" value="ECO:0007669"/>
    <property type="project" value="InterPro"/>
</dbReference>
<dbReference type="Pfam" id="PF06580">
    <property type="entry name" value="His_kinase"/>
    <property type="match status" value="1"/>
</dbReference>
<accession>A0A9X4KG50</accession>
<dbReference type="InterPro" id="IPR036890">
    <property type="entry name" value="HATPase_C_sf"/>
</dbReference>
<dbReference type="PROSITE" id="PS50885">
    <property type="entry name" value="HAMP"/>
    <property type="match status" value="1"/>
</dbReference>
<dbReference type="InterPro" id="IPR050640">
    <property type="entry name" value="Bact_2-comp_sensor_kinase"/>
</dbReference>
<feature type="domain" description="HAMP" evidence="7">
    <location>
        <begin position="1"/>
        <end position="40"/>
    </location>
</feature>
<keyword evidence="9" id="KW-1185">Reference proteome</keyword>
<evidence type="ECO:0000256" key="4">
    <source>
        <dbReference type="ARBA" id="ARBA00022679"/>
    </source>
</evidence>
<comment type="subcellular location">
    <subcellularLocation>
        <location evidence="1">Cell membrane</location>
        <topology evidence="1">Multi-pass membrane protein</topology>
    </subcellularLocation>
</comment>
<gene>
    <name evidence="8" type="ORF">OMP38_12250</name>
</gene>
<evidence type="ECO:0000313" key="8">
    <source>
        <dbReference type="EMBL" id="MDG0791558.1"/>
    </source>
</evidence>
<reference evidence="8 9" key="1">
    <citation type="submission" date="2022-10" db="EMBL/GenBank/DDBJ databases">
        <title>Comparative genomic analysis of Cohnella hashimotonis sp. nov., isolated from the International Space Station.</title>
        <authorList>
            <person name="Simpson A."/>
            <person name="Venkateswaran K."/>
        </authorList>
    </citation>
    <scope>NUCLEOTIDE SEQUENCE [LARGE SCALE GENOMIC DNA]</scope>
    <source>
        <strain evidence="8 9">DSM 18997</strain>
    </source>
</reference>
<dbReference type="AlphaFoldDB" id="A0A9X4KG50"/>
<dbReference type="InterPro" id="IPR003594">
    <property type="entry name" value="HATPase_dom"/>
</dbReference>
<evidence type="ECO:0000259" key="7">
    <source>
        <dbReference type="PROSITE" id="PS50885"/>
    </source>
</evidence>
<dbReference type="InterPro" id="IPR010559">
    <property type="entry name" value="Sig_transdc_His_kin_internal"/>
</dbReference>
<keyword evidence="6" id="KW-0472">Membrane</keyword>
<evidence type="ECO:0000313" key="9">
    <source>
        <dbReference type="Proteomes" id="UP001153387"/>
    </source>
</evidence>
<dbReference type="EMBL" id="JAPDHZ010000003">
    <property type="protein sequence ID" value="MDG0791558.1"/>
    <property type="molecule type" value="Genomic_DNA"/>
</dbReference>
<dbReference type="InterPro" id="IPR003660">
    <property type="entry name" value="HAMP_dom"/>
</dbReference>
<keyword evidence="2" id="KW-1003">Cell membrane</keyword>
<sequence>MSKVKNGSFHIGLDIRTGDEIGRVAFIFTGMVQQIQDLIERVYKGQLREKEAELKAMQAQINPHFLYNTLDSIRWMAVKNKDYEVGEQIEALSDLFRHSLNQGKEATTLREEIDHLRNYLLIQQTRFSDRLSCLIEVDPSALDAEIPKLVLQPLVENAIVHGLEDEPRGGRIEVRAAYANGEIAITVRDNGKGTDALPIRAMLAGDTTGREAFALLNIHERIKLRYGEEYGLEFDSAPGRGTVVVVRIPARETTKEER</sequence>
<keyword evidence="4" id="KW-0808">Transferase</keyword>
<dbReference type="Proteomes" id="UP001153387">
    <property type="component" value="Unassembled WGS sequence"/>
</dbReference>
<dbReference type="Pfam" id="PF02518">
    <property type="entry name" value="HATPase_c"/>
    <property type="match status" value="1"/>
</dbReference>
<organism evidence="8 9">
    <name type="scientific">Cohnella ginsengisoli</name>
    <dbReference type="NCBI Taxonomy" id="425004"/>
    <lineage>
        <taxon>Bacteria</taxon>
        <taxon>Bacillati</taxon>
        <taxon>Bacillota</taxon>
        <taxon>Bacilli</taxon>
        <taxon>Bacillales</taxon>
        <taxon>Paenibacillaceae</taxon>
        <taxon>Cohnella</taxon>
    </lineage>
</organism>
<evidence type="ECO:0000256" key="1">
    <source>
        <dbReference type="ARBA" id="ARBA00004651"/>
    </source>
</evidence>
<name>A0A9X4KG50_9BACL</name>
<dbReference type="PANTHER" id="PTHR34220:SF7">
    <property type="entry name" value="SENSOR HISTIDINE KINASE YPDA"/>
    <property type="match status" value="1"/>
</dbReference>
<dbReference type="PANTHER" id="PTHR34220">
    <property type="entry name" value="SENSOR HISTIDINE KINASE YPDA"/>
    <property type="match status" value="1"/>
</dbReference>
<evidence type="ECO:0000256" key="5">
    <source>
        <dbReference type="ARBA" id="ARBA00022777"/>
    </source>
</evidence>
<evidence type="ECO:0000256" key="6">
    <source>
        <dbReference type="ARBA" id="ARBA00023136"/>
    </source>
</evidence>
<proteinExistence type="predicted"/>